<evidence type="ECO:0000256" key="5">
    <source>
        <dbReference type="ARBA" id="ARBA00022989"/>
    </source>
</evidence>
<dbReference type="GO" id="GO:0016020">
    <property type="term" value="C:membrane"/>
    <property type="evidence" value="ECO:0007669"/>
    <property type="project" value="UniProtKB-SubCell"/>
</dbReference>
<evidence type="ECO:0000256" key="4">
    <source>
        <dbReference type="ARBA" id="ARBA00022692"/>
    </source>
</evidence>
<feature type="transmembrane region" description="Helical" evidence="7">
    <location>
        <begin position="571"/>
        <end position="600"/>
    </location>
</feature>
<evidence type="ECO:0000256" key="7">
    <source>
        <dbReference type="SAM" id="Phobius"/>
    </source>
</evidence>
<evidence type="ECO:0000256" key="1">
    <source>
        <dbReference type="ARBA" id="ARBA00004141"/>
    </source>
</evidence>
<dbReference type="PANTHER" id="PTHR43867:SF2">
    <property type="entry name" value="CELLULOSE SYNTHASE CATALYTIC SUBUNIT A [UDP-FORMING]"/>
    <property type="match status" value="1"/>
</dbReference>
<keyword evidence="2" id="KW-0328">Glycosyltransferase</keyword>
<dbReference type="OrthoDB" id="72851at2759"/>
<dbReference type="CDD" id="cd06421">
    <property type="entry name" value="CESA_CelA_like"/>
    <property type="match status" value="1"/>
</dbReference>
<keyword evidence="6 7" id="KW-0472">Membrane</keyword>
<dbReference type="Proteomes" id="UP000053617">
    <property type="component" value="Unassembled WGS sequence"/>
</dbReference>
<keyword evidence="3" id="KW-0808">Transferase</keyword>
<proteinExistence type="predicted"/>
<dbReference type="Gene3D" id="3.90.550.10">
    <property type="entry name" value="Spore Coat Polysaccharide Biosynthesis Protein SpsA, Chain A"/>
    <property type="match status" value="1"/>
</dbReference>
<dbReference type="GO" id="GO:0016757">
    <property type="term" value="F:glycosyltransferase activity"/>
    <property type="evidence" value="ECO:0007669"/>
    <property type="project" value="UniProtKB-KW"/>
</dbReference>
<gene>
    <name evidence="8" type="ORF">Z518_08018</name>
</gene>
<feature type="transmembrane region" description="Helical" evidence="7">
    <location>
        <begin position="408"/>
        <end position="426"/>
    </location>
</feature>
<feature type="transmembrane region" description="Helical" evidence="7">
    <location>
        <begin position="636"/>
        <end position="656"/>
    </location>
</feature>
<comment type="subcellular location">
    <subcellularLocation>
        <location evidence="1">Membrane</location>
        <topology evidence="1">Multi-pass membrane protein</topology>
    </subcellularLocation>
</comment>
<dbReference type="Pfam" id="PF13641">
    <property type="entry name" value="Glyco_tranf_2_3"/>
    <property type="match status" value="1"/>
</dbReference>
<evidence type="ECO:0008006" key="10">
    <source>
        <dbReference type="Google" id="ProtNLM"/>
    </source>
</evidence>
<dbReference type="STRING" id="1442369.A0A0D2I8A4"/>
<feature type="transmembrane region" description="Helical" evidence="7">
    <location>
        <begin position="532"/>
        <end position="550"/>
    </location>
</feature>
<keyword evidence="5 7" id="KW-1133">Transmembrane helix</keyword>
<dbReference type="VEuPathDB" id="FungiDB:Z518_08018"/>
<dbReference type="InterPro" id="IPR029044">
    <property type="entry name" value="Nucleotide-diphossugar_trans"/>
</dbReference>
<keyword evidence="4 7" id="KW-0812">Transmembrane</keyword>
<evidence type="ECO:0000256" key="3">
    <source>
        <dbReference type="ARBA" id="ARBA00022679"/>
    </source>
</evidence>
<dbReference type="InterPro" id="IPR050321">
    <property type="entry name" value="Glycosyltr_2/OpgH_subfam"/>
</dbReference>
<dbReference type="AlphaFoldDB" id="A0A0D2I8A4"/>
<evidence type="ECO:0000256" key="6">
    <source>
        <dbReference type="ARBA" id="ARBA00023136"/>
    </source>
</evidence>
<dbReference type="SUPFAM" id="SSF53448">
    <property type="entry name" value="Nucleotide-diphospho-sugar transferases"/>
    <property type="match status" value="1"/>
</dbReference>
<protein>
    <recommendedName>
        <fullName evidence="10">Glycosyltransferase 2-like domain-containing protein</fullName>
    </recommendedName>
</protein>
<dbReference type="GeneID" id="25296089"/>
<name>A0A0D2I8A4_9EURO</name>
<reference evidence="8 9" key="1">
    <citation type="submission" date="2015-01" db="EMBL/GenBank/DDBJ databases">
        <title>The Genome Sequence of Rhinocladiella mackenzie CBS 650.93.</title>
        <authorList>
            <consortium name="The Broad Institute Genomics Platform"/>
            <person name="Cuomo C."/>
            <person name="de Hoog S."/>
            <person name="Gorbushina A."/>
            <person name="Stielow B."/>
            <person name="Teixiera M."/>
            <person name="Abouelleil A."/>
            <person name="Chapman S.B."/>
            <person name="Priest M."/>
            <person name="Young S.K."/>
            <person name="Wortman J."/>
            <person name="Nusbaum C."/>
            <person name="Birren B."/>
        </authorList>
    </citation>
    <scope>NUCLEOTIDE SEQUENCE [LARGE SCALE GENOMIC DNA]</scope>
    <source>
        <strain evidence="8 9">CBS 650.93</strain>
    </source>
</reference>
<dbReference type="RefSeq" id="XP_013269215.1">
    <property type="nucleotide sequence ID" value="XM_013413761.1"/>
</dbReference>
<sequence length="666" mass="75428">MTESDSGDGHFDFTSSIKGAAVEIDNDQAKATYDIVKVEHKPAIPTPFLSTALGAVSLANSAVYVGSLIANVVSARKKGQENLLPAALFTAAQVFDHFSIISEGLWRLTVSVIRNPEPRPALRVLGDNVPGVDLFIVACGEPTDIVLDTVKAACQIDYPVESLRVIVADDGDDELLKKEANELRNKHPNLHYYARHKPYGIHHGYKSGNLNTAMRYVDTLFGGQSEFLSVLDADMIPEPYMLRALIPHALKAENIGMVTGAQHYYNIPDNDPLYQSNVTGTEADDGVRDSVGAAWCPGSGFILRNAAWKSIGGFPEFTITEDLMTSWFLHGHGWQIVLLHEKLQWGIQPDCFLTHMKQRRRWWIGHVRDAIHTNFSLNDQRLEQATTIQRVAMFHHCCRPYFNTVFKLLCWMLIALSLVLGGPVIATPEPHTLRNMVFCVVVHRVQARVSELRAAGHISLWNQRRQQATNTWMGLHFARDVLQSLLPKWTGGGLRLGFDVSGLEAAPVKERDIQKRPPVLKRIVLLHQREGILWHMAFFVIMVLFVIRGIRTQIKMSTTNGRLVIDQLFWFRFFSSVGFPGLSMIETVPLFLTPVVYAIFPPTMPSRRDRMVFDEQTGLWRPNPKSRDLIWTSENFWLEIPHCMGTLWLVFTYLIVRRLEIEKYQK</sequence>
<dbReference type="HOGENOM" id="CLU_016061_1_0_1"/>
<feature type="transmembrane region" description="Helical" evidence="7">
    <location>
        <begin position="48"/>
        <end position="73"/>
    </location>
</feature>
<organism evidence="8 9">
    <name type="scientific">Rhinocladiella mackenziei CBS 650.93</name>
    <dbReference type="NCBI Taxonomy" id="1442369"/>
    <lineage>
        <taxon>Eukaryota</taxon>
        <taxon>Fungi</taxon>
        <taxon>Dikarya</taxon>
        <taxon>Ascomycota</taxon>
        <taxon>Pezizomycotina</taxon>
        <taxon>Eurotiomycetes</taxon>
        <taxon>Chaetothyriomycetidae</taxon>
        <taxon>Chaetothyriales</taxon>
        <taxon>Herpotrichiellaceae</taxon>
        <taxon>Rhinocladiella</taxon>
    </lineage>
</organism>
<evidence type="ECO:0000313" key="9">
    <source>
        <dbReference type="Proteomes" id="UP000053617"/>
    </source>
</evidence>
<dbReference type="PANTHER" id="PTHR43867">
    <property type="entry name" value="CELLULOSE SYNTHASE CATALYTIC SUBUNIT A [UDP-FORMING]"/>
    <property type="match status" value="1"/>
</dbReference>
<evidence type="ECO:0000313" key="8">
    <source>
        <dbReference type="EMBL" id="KIX02079.1"/>
    </source>
</evidence>
<accession>A0A0D2I8A4</accession>
<dbReference type="EMBL" id="KN847480">
    <property type="protein sequence ID" value="KIX02079.1"/>
    <property type="molecule type" value="Genomic_DNA"/>
</dbReference>
<keyword evidence="9" id="KW-1185">Reference proteome</keyword>
<evidence type="ECO:0000256" key="2">
    <source>
        <dbReference type="ARBA" id="ARBA00022676"/>
    </source>
</evidence>